<evidence type="ECO:0000256" key="2">
    <source>
        <dbReference type="SAM" id="MobiDB-lite"/>
    </source>
</evidence>
<dbReference type="GO" id="GO:0010737">
    <property type="term" value="P:protein kinase A signaling"/>
    <property type="evidence" value="ECO:0007669"/>
    <property type="project" value="TreeGrafter"/>
</dbReference>
<dbReference type="PANTHER" id="PTHR12832">
    <property type="entry name" value="TESTIS-SPECIFIC PROTEIN PBS13 T-COMPLEX 11"/>
    <property type="match status" value="1"/>
</dbReference>
<keyword evidence="4" id="KW-1185">Reference proteome</keyword>
<comment type="caution">
    <text evidence="3">The sequence shown here is derived from an EMBL/GenBank/DDBJ whole genome shotgun (WGS) entry which is preliminary data.</text>
</comment>
<dbReference type="Pfam" id="PF05794">
    <property type="entry name" value="Tcp11"/>
    <property type="match status" value="1"/>
</dbReference>
<accession>A0AAD5UFR3</accession>
<evidence type="ECO:0000313" key="4">
    <source>
        <dbReference type="Proteomes" id="UP001210925"/>
    </source>
</evidence>
<feature type="region of interest" description="Disordered" evidence="2">
    <location>
        <begin position="107"/>
        <end position="129"/>
    </location>
</feature>
<feature type="region of interest" description="Disordered" evidence="2">
    <location>
        <begin position="1"/>
        <end position="30"/>
    </location>
</feature>
<dbReference type="Proteomes" id="UP001210925">
    <property type="component" value="Unassembled WGS sequence"/>
</dbReference>
<evidence type="ECO:0000256" key="1">
    <source>
        <dbReference type="ARBA" id="ARBA00010954"/>
    </source>
</evidence>
<organism evidence="3 4">
    <name type="scientific">Boothiomyces macroporosus</name>
    <dbReference type="NCBI Taxonomy" id="261099"/>
    <lineage>
        <taxon>Eukaryota</taxon>
        <taxon>Fungi</taxon>
        <taxon>Fungi incertae sedis</taxon>
        <taxon>Chytridiomycota</taxon>
        <taxon>Chytridiomycota incertae sedis</taxon>
        <taxon>Chytridiomycetes</taxon>
        <taxon>Rhizophydiales</taxon>
        <taxon>Terramycetaceae</taxon>
        <taxon>Boothiomyces</taxon>
    </lineage>
</organism>
<evidence type="ECO:0000313" key="3">
    <source>
        <dbReference type="EMBL" id="KAJ3253601.1"/>
    </source>
</evidence>
<name>A0AAD5UFR3_9FUNG</name>
<sequence length="804" mass="91188">MTARSNYQAQPQTATTSTATTSPDKTSSSPSASAILGNLIMRKKGSIAFFIDLLSPEKHPKRILETDLPPQSATSMKTTPLDQVDLMKSPRCVLNHDMPSGKVVTVQTETVPSEQQEKSKENEASTATANKSIEIETKVIVNHELKKSKSFPKIRTHLIRPPAEELRSSLAERMESAAARRARILNARKMKLYRDAQTIKYKMLIHDSRQRLEKMRLHAKVEYNAASAQLNRQMILRKIREQFGAKVEHAKRIMLIQKMHKFMELRRALSENFTDFLKQDFNLTEKDLASLTPMGLNVTLEEDEYELDEEHHYDMPTSDKSEEFPTAHQREFHSAYTSANASAKTSNFLFNDSPVKSESLTATIRRTKSLPDVVLKEADDVTFLELLNLLPPITRFTLRELDMDEILGNAQLRHDIIFDADLQFKPGVETDEDSSPKQDAYWQELEQEIAEGQFYRVPLLLAEVRAILIELLPNGLEIKDDLMNNIDTHLIAQQIEHGIMNPGPLISYIADIMKTNCAPIRDSKVDSMVAACQDYANHQLSRLRPHILEHAVTFEWKWFKNQFESGQLTVENTKKWLKEVWTNYKANLVASPNPNYDLYPEALINITLKAAKFSSENIVPETLQMDVSRLIAHFNSWQDVTILSSILVVFKQAAGPKCTNADLMEAKNSLWVLLNDSESTMSHITLQMAHLAGKIRGKSMSPEEITSINTITEKTLAPDSKLYELIQKRVGIHVQGGLNNEPINKDALNKHALVCVEKEIEELIKKLQTIAVLNKAVYGKLYAAILEDIKNGEDSLSVKKLFYQ</sequence>
<dbReference type="PANTHER" id="PTHR12832:SF11">
    <property type="entry name" value="LD23868P"/>
    <property type="match status" value="1"/>
</dbReference>
<gene>
    <name evidence="3" type="ORF">HK103_000443</name>
</gene>
<comment type="similarity">
    <text evidence="1">Belongs to the TCP11 family.</text>
</comment>
<feature type="compositionally biased region" description="Low complexity" evidence="2">
    <location>
        <begin position="8"/>
        <end position="30"/>
    </location>
</feature>
<reference evidence="3" key="1">
    <citation type="submission" date="2020-05" db="EMBL/GenBank/DDBJ databases">
        <title>Phylogenomic resolution of chytrid fungi.</title>
        <authorList>
            <person name="Stajich J.E."/>
            <person name="Amses K."/>
            <person name="Simmons R."/>
            <person name="Seto K."/>
            <person name="Myers J."/>
            <person name="Bonds A."/>
            <person name="Quandt C.A."/>
            <person name="Barry K."/>
            <person name="Liu P."/>
            <person name="Grigoriev I."/>
            <person name="Longcore J.E."/>
            <person name="James T.Y."/>
        </authorList>
    </citation>
    <scope>NUCLEOTIDE SEQUENCE</scope>
    <source>
        <strain evidence="3">PLAUS21</strain>
    </source>
</reference>
<protein>
    <submittedName>
        <fullName evidence="3">Uncharacterized protein</fullName>
    </submittedName>
</protein>
<dbReference type="AlphaFoldDB" id="A0AAD5UFR3"/>
<dbReference type="InterPro" id="IPR008862">
    <property type="entry name" value="Tcp11"/>
</dbReference>
<dbReference type="EMBL" id="JADGKB010000105">
    <property type="protein sequence ID" value="KAJ3253601.1"/>
    <property type="molecule type" value="Genomic_DNA"/>
</dbReference>
<proteinExistence type="inferred from homology"/>